<feature type="compositionally biased region" description="Basic residues" evidence="1">
    <location>
        <begin position="332"/>
        <end position="341"/>
    </location>
</feature>
<evidence type="ECO:0000256" key="1">
    <source>
        <dbReference type="SAM" id="MobiDB-lite"/>
    </source>
</evidence>
<accession>A0A9W7ZSC9</accession>
<feature type="compositionally biased region" description="Polar residues" evidence="1">
    <location>
        <begin position="155"/>
        <end position="170"/>
    </location>
</feature>
<sequence>MPGRSNRAKVNYKEKPLKDLENEEDSDWESDDFVPATYHRPKRSKTQNTTNNGQKPKANGNSTSGSNSPKEQPPRKRKSKPEKKLERKLTKEEHEELFECNDDSDFSIHSSLDEEEEEAEEVQVESQEQPNADSTNEHGRKTNGVFDKHHYPRLKQSTESLTAFANSTTSCRHDSSSDIEIEDDHNDNNHPNATTLEHCDDESLKEEIPSPNNNNNGNSNNKSPPTSRLLAEDSISCIPQTLPSNYHRKRNTRNSNNNTEEATSPRTRRGRKPEKQSNIAVEIMVAEPSKLLDIPEHQPTKMINNDRAYDSESDEDQEYHESKAKSSTTATPRRRGGRKRQASQPPLLSKSTSSQSEATTVALSDRNDDDDGEESSDFDPEADDSNSEKYRNDTDGDDSDFSVTEKKRQGSKTKINNNPGDVGETPKKRGGRGRPPKNTSTRTSSTTTALSAKQKKQQTTPRLLAKATEFNISTPTDSPKSQNSNGVSPGNTSILKTPLGKRKNTPLKSVINGSSSSGSGPKFTSPLARRRNPLNSTPNTNKEPYISSTPRSQLPKSPPLSATVTLNSLKNIGGSSGVRKPLGSGGTSHLFKSPSPKTKSTSSVSSASNMNAGGGAGAVIRVGLTKKRATNRPRLHAYLKPQD</sequence>
<reference evidence="2" key="1">
    <citation type="submission" date="2022-07" db="EMBL/GenBank/DDBJ databases">
        <title>Phylogenomic reconstructions and comparative analyses of Kickxellomycotina fungi.</title>
        <authorList>
            <person name="Reynolds N.K."/>
            <person name="Stajich J.E."/>
            <person name="Barry K."/>
            <person name="Grigoriev I.V."/>
            <person name="Crous P."/>
            <person name="Smith M.E."/>
        </authorList>
    </citation>
    <scope>NUCLEOTIDE SEQUENCE</scope>
    <source>
        <strain evidence="2">NBRC 100468</strain>
    </source>
</reference>
<feature type="compositionally biased region" description="Basic and acidic residues" evidence="1">
    <location>
        <begin position="197"/>
        <end position="208"/>
    </location>
</feature>
<feature type="compositionally biased region" description="Acidic residues" evidence="1">
    <location>
        <begin position="367"/>
        <end position="385"/>
    </location>
</feature>
<feature type="compositionally biased region" description="Low complexity" evidence="1">
    <location>
        <begin position="593"/>
        <end position="611"/>
    </location>
</feature>
<feature type="compositionally biased region" description="Acidic residues" evidence="1">
    <location>
        <begin position="21"/>
        <end position="32"/>
    </location>
</feature>
<feature type="compositionally biased region" description="Polar residues" evidence="1">
    <location>
        <begin position="470"/>
        <end position="495"/>
    </location>
</feature>
<proteinExistence type="predicted"/>
<feature type="compositionally biased region" description="Low complexity" evidence="1">
    <location>
        <begin position="436"/>
        <end position="460"/>
    </location>
</feature>
<feature type="compositionally biased region" description="Polar residues" evidence="1">
    <location>
        <begin position="342"/>
        <end position="362"/>
    </location>
</feature>
<feature type="compositionally biased region" description="Low complexity" evidence="1">
    <location>
        <begin position="253"/>
        <end position="264"/>
    </location>
</feature>
<comment type="caution">
    <text evidence="2">The sequence shown here is derived from an EMBL/GenBank/DDBJ whole genome shotgun (WGS) entry which is preliminary data.</text>
</comment>
<feature type="compositionally biased region" description="Basic and acidic residues" evidence="1">
    <location>
        <begin position="82"/>
        <end position="94"/>
    </location>
</feature>
<evidence type="ECO:0000313" key="2">
    <source>
        <dbReference type="EMBL" id="KAJ1915619.1"/>
    </source>
</evidence>
<dbReference type="Proteomes" id="UP001150538">
    <property type="component" value="Unassembled WGS sequence"/>
</dbReference>
<dbReference type="EMBL" id="JANBPU010000138">
    <property type="protein sequence ID" value="KAJ1915619.1"/>
    <property type="molecule type" value="Genomic_DNA"/>
</dbReference>
<feature type="compositionally biased region" description="Acidic residues" evidence="1">
    <location>
        <begin position="95"/>
        <end position="105"/>
    </location>
</feature>
<name>A0A9W7ZSC9_9FUNG</name>
<dbReference type="AlphaFoldDB" id="A0A9W7ZSC9"/>
<feature type="compositionally biased region" description="Basic and acidic residues" evidence="1">
    <location>
        <begin position="11"/>
        <end position="20"/>
    </location>
</feature>
<keyword evidence="3" id="KW-1185">Reference proteome</keyword>
<feature type="compositionally biased region" description="Polar residues" evidence="1">
    <location>
        <begin position="46"/>
        <end position="67"/>
    </location>
</feature>
<feature type="compositionally biased region" description="Acidic residues" evidence="1">
    <location>
        <begin position="113"/>
        <end position="123"/>
    </location>
</feature>
<protein>
    <submittedName>
        <fullName evidence="2">Uncharacterized protein</fullName>
    </submittedName>
</protein>
<feature type="region of interest" description="Disordered" evidence="1">
    <location>
        <begin position="1"/>
        <end position="616"/>
    </location>
</feature>
<feature type="compositionally biased region" description="Polar residues" evidence="1">
    <location>
        <begin position="533"/>
        <end position="570"/>
    </location>
</feature>
<evidence type="ECO:0000313" key="3">
    <source>
        <dbReference type="Proteomes" id="UP001150538"/>
    </source>
</evidence>
<feature type="compositionally biased region" description="Low complexity" evidence="1">
    <location>
        <begin position="209"/>
        <end position="227"/>
    </location>
</feature>
<gene>
    <name evidence="2" type="ORF">H4219_004229</name>
</gene>
<organism evidence="2 3">
    <name type="scientific">Mycoemilia scoparia</name>
    <dbReference type="NCBI Taxonomy" id="417184"/>
    <lineage>
        <taxon>Eukaryota</taxon>
        <taxon>Fungi</taxon>
        <taxon>Fungi incertae sedis</taxon>
        <taxon>Zoopagomycota</taxon>
        <taxon>Kickxellomycotina</taxon>
        <taxon>Kickxellomycetes</taxon>
        <taxon>Kickxellales</taxon>
        <taxon>Kickxellaceae</taxon>
        <taxon>Mycoemilia</taxon>
    </lineage>
</organism>